<keyword evidence="1" id="KW-1133">Transmembrane helix</keyword>
<evidence type="ECO:0000313" key="2">
    <source>
        <dbReference type="EMBL" id="MBF2709249.1"/>
    </source>
</evidence>
<evidence type="ECO:0000313" key="3">
    <source>
        <dbReference type="Proteomes" id="UP000646211"/>
    </source>
</evidence>
<protein>
    <submittedName>
        <fullName evidence="2">Structural protein</fullName>
    </submittedName>
</protein>
<proteinExistence type="predicted"/>
<organism evidence="2 3">
    <name type="scientific">Flavobacterium soyangense</name>
    <dbReference type="NCBI Taxonomy" id="2023265"/>
    <lineage>
        <taxon>Bacteria</taxon>
        <taxon>Pseudomonadati</taxon>
        <taxon>Bacteroidota</taxon>
        <taxon>Flavobacteriia</taxon>
        <taxon>Flavobacteriales</taxon>
        <taxon>Flavobacteriaceae</taxon>
        <taxon>Flavobacterium</taxon>
    </lineage>
</organism>
<comment type="caution">
    <text evidence="2">The sequence shown here is derived from an EMBL/GenBank/DDBJ whole genome shotgun (WGS) entry which is preliminary data.</text>
</comment>
<keyword evidence="1" id="KW-0472">Membrane</keyword>
<dbReference type="RefSeq" id="WP_194312490.1">
    <property type="nucleotide sequence ID" value="NZ_JADHEC010000026.1"/>
</dbReference>
<feature type="transmembrane region" description="Helical" evidence="1">
    <location>
        <begin position="155"/>
        <end position="172"/>
    </location>
</feature>
<dbReference type="Proteomes" id="UP000646211">
    <property type="component" value="Unassembled WGS sequence"/>
</dbReference>
<name>A0A930Y1A0_9FLAO</name>
<reference evidence="2" key="1">
    <citation type="submission" date="2020-11" db="EMBL/GenBank/DDBJ databases">
        <title>Genome of Flavobacterium soyangense.</title>
        <authorList>
            <person name="Liu Q."/>
            <person name="Xin Y.-H."/>
        </authorList>
    </citation>
    <scope>NUCLEOTIDE SEQUENCE</scope>
    <source>
        <strain evidence="2">CGMCC 1.13493</strain>
    </source>
</reference>
<accession>A0A930Y1A0</accession>
<keyword evidence="1" id="KW-0812">Transmembrane</keyword>
<dbReference type="EMBL" id="JADHEC010000026">
    <property type="protein sequence ID" value="MBF2709249.1"/>
    <property type="molecule type" value="Genomic_DNA"/>
</dbReference>
<sequence length="173" mass="19156">MSNLSRGIRNNNPGNLISTNIQWLGKIPLSKNTDGKFEQFETIELGIRAMFKDLINDINKGKNTVRKLITEYAPPNENNTGKYIKDVCSSIGVTPDQIITSVNYSFLLMLGKAIIKKENGSDASLVSDKQIIKGIKLLGDVSTSLLKVSTVKNNLAFLIPIFLLFYTVFTISL</sequence>
<dbReference type="AlphaFoldDB" id="A0A930Y1A0"/>
<evidence type="ECO:0000256" key="1">
    <source>
        <dbReference type="SAM" id="Phobius"/>
    </source>
</evidence>
<gene>
    <name evidence="2" type="ORF">IR213_11685</name>
</gene>
<keyword evidence="3" id="KW-1185">Reference proteome</keyword>